<dbReference type="AlphaFoldDB" id="A0A1Q9CT05"/>
<protein>
    <submittedName>
        <fullName evidence="2">Uncharacterized protein</fullName>
    </submittedName>
</protein>
<evidence type="ECO:0000313" key="2">
    <source>
        <dbReference type="EMBL" id="OLP86027.1"/>
    </source>
</evidence>
<name>A0A1Q9CT05_SYMMI</name>
<keyword evidence="3" id="KW-1185">Reference proteome</keyword>
<evidence type="ECO:0000313" key="3">
    <source>
        <dbReference type="Proteomes" id="UP000186817"/>
    </source>
</evidence>
<evidence type="ECO:0000256" key="1">
    <source>
        <dbReference type="SAM" id="MobiDB-lite"/>
    </source>
</evidence>
<feature type="compositionally biased region" description="Acidic residues" evidence="1">
    <location>
        <begin position="110"/>
        <end position="123"/>
    </location>
</feature>
<reference evidence="2 3" key="1">
    <citation type="submission" date="2016-02" db="EMBL/GenBank/DDBJ databases">
        <title>Genome analysis of coral dinoflagellate symbionts highlights evolutionary adaptations to a symbiotic lifestyle.</title>
        <authorList>
            <person name="Aranda M."/>
            <person name="Li Y."/>
            <person name="Liew Y.J."/>
            <person name="Baumgarten S."/>
            <person name="Simakov O."/>
            <person name="Wilson M."/>
            <person name="Piel J."/>
            <person name="Ashoor H."/>
            <person name="Bougouffa S."/>
            <person name="Bajic V.B."/>
            <person name="Ryu T."/>
            <person name="Ravasi T."/>
            <person name="Bayer T."/>
            <person name="Micklem G."/>
            <person name="Kim H."/>
            <person name="Bhak J."/>
            <person name="Lajeunesse T.C."/>
            <person name="Voolstra C.R."/>
        </authorList>
    </citation>
    <scope>NUCLEOTIDE SEQUENCE [LARGE SCALE GENOMIC DNA]</scope>
    <source>
        <strain evidence="2 3">CCMP2467</strain>
    </source>
</reference>
<gene>
    <name evidence="2" type="ORF">AK812_SmicGene32926</name>
</gene>
<sequence length="201" mass="22503">MGGHAIIQALKNKHQETFKNIQLLLFIKAHDKVFWVDDPESGNPLVRCLEDVEAEVAPDERPLEAAGSIMGMAKTSQPSKGIRATDPLDSDLFTYDASLFKDEEGAVSADEYDEREEDEEAEPDSGARGSEDVKEMVEAGAINEKLFLEEEDLPDDLDDLDEADEEAVEDSQAARRVFIALWQQEARWRLQYADVAVTDKE</sequence>
<organism evidence="2 3">
    <name type="scientific">Symbiodinium microadriaticum</name>
    <name type="common">Dinoflagellate</name>
    <name type="synonym">Zooxanthella microadriatica</name>
    <dbReference type="NCBI Taxonomy" id="2951"/>
    <lineage>
        <taxon>Eukaryota</taxon>
        <taxon>Sar</taxon>
        <taxon>Alveolata</taxon>
        <taxon>Dinophyceae</taxon>
        <taxon>Suessiales</taxon>
        <taxon>Symbiodiniaceae</taxon>
        <taxon>Symbiodinium</taxon>
    </lineage>
</organism>
<feature type="region of interest" description="Disordered" evidence="1">
    <location>
        <begin position="105"/>
        <end position="134"/>
    </location>
</feature>
<feature type="region of interest" description="Disordered" evidence="1">
    <location>
        <begin position="150"/>
        <end position="169"/>
    </location>
</feature>
<dbReference type="EMBL" id="LSRX01000940">
    <property type="protein sequence ID" value="OLP86027.1"/>
    <property type="molecule type" value="Genomic_DNA"/>
</dbReference>
<comment type="caution">
    <text evidence="2">The sequence shown here is derived from an EMBL/GenBank/DDBJ whole genome shotgun (WGS) entry which is preliminary data.</text>
</comment>
<dbReference type="Proteomes" id="UP000186817">
    <property type="component" value="Unassembled WGS sequence"/>
</dbReference>
<dbReference type="OrthoDB" id="278280at2759"/>
<proteinExistence type="predicted"/>
<accession>A0A1Q9CT05</accession>